<comment type="caution">
    <text evidence="7">The sequence shown here is derived from an EMBL/GenBank/DDBJ whole genome shotgun (WGS) entry which is preliminary data.</text>
</comment>
<feature type="transmembrane region" description="Helical" evidence="5">
    <location>
        <begin position="434"/>
        <end position="458"/>
    </location>
</feature>
<evidence type="ECO:0000313" key="7">
    <source>
        <dbReference type="EMBL" id="CAD6191302.1"/>
    </source>
</evidence>
<dbReference type="AlphaFoldDB" id="A0A8S1H810"/>
<feature type="transmembrane region" description="Helical" evidence="5">
    <location>
        <begin position="142"/>
        <end position="162"/>
    </location>
</feature>
<dbReference type="Proteomes" id="UP000835052">
    <property type="component" value="Unassembled WGS sequence"/>
</dbReference>
<dbReference type="InterPro" id="IPR036259">
    <property type="entry name" value="MFS_trans_sf"/>
</dbReference>
<feature type="transmembrane region" description="Helical" evidence="5">
    <location>
        <begin position="349"/>
        <end position="367"/>
    </location>
</feature>
<sequence>MVTVILNPEVEVAGDKKPYTADGLLTSVGIWHPYPVFIVSSMAFLWVLSAMATMSPSYLAPATSNSNSSFITVQKEFEIERMIIDPGEMTSSVYFIGNLVFGQVYSTIADRVGRKPVIVFCLIFAGISGSLASVAPTFELLLLGRFFQGSFFTPLTMTNWVLCCESVAFAGHGYASVLFGVAWVLGYCIITPFAIFFPSWRYLQLATSLPTFIFGIVMFFTLPESISLLIQKKKSSEVLSWVHTASRLGKEKVEFDISRMLDDVQNEDEGKTLLETLRHVFATPPLVLYTTIETIFWIIDFMIYNGLSLSATGVSGSNAHLSYLFSGLVELPSYFLLPAALDWIGRKPTVLLSHVICAIALIAMFLFDRETDPQLFLIVWLTAKFAMACAFMCCFVYGAELFPTNCRNICLGVCATISNLGAMVSPHVPALDQIVYSGASFLFYAGCCVICSVLIFFLPETKDHGVEKPQQTKL</sequence>
<accession>A0A8S1H810</accession>
<evidence type="ECO:0000256" key="2">
    <source>
        <dbReference type="ARBA" id="ARBA00022692"/>
    </source>
</evidence>
<comment type="subcellular location">
    <subcellularLocation>
        <location evidence="1">Membrane</location>
        <topology evidence="1">Multi-pass membrane protein</topology>
    </subcellularLocation>
</comment>
<dbReference type="InterPro" id="IPR011701">
    <property type="entry name" value="MFS"/>
</dbReference>
<reference evidence="7" key="1">
    <citation type="submission" date="2020-10" db="EMBL/GenBank/DDBJ databases">
        <authorList>
            <person name="Kikuchi T."/>
        </authorList>
    </citation>
    <scope>NUCLEOTIDE SEQUENCE</scope>
    <source>
        <strain evidence="7">NKZ352</strain>
    </source>
</reference>
<feature type="transmembrane region" description="Helical" evidence="5">
    <location>
        <begin position="117"/>
        <end position="136"/>
    </location>
</feature>
<feature type="domain" description="Major facilitator superfamily (MFS) profile" evidence="6">
    <location>
        <begin position="35"/>
        <end position="463"/>
    </location>
</feature>
<feature type="transmembrane region" description="Helical" evidence="5">
    <location>
        <begin position="286"/>
        <end position="307"/>
    </location>
</feature>
<dbReference type="SUPFAM" id="SSF103473">
    <property type="entry name" value="MFS general substrate transporter"/>
    <property type="match status" value="1"/>
</dbReference>
<dbReference type="Gene3D" id="1.20.1250.20">
    <property type="entry name" value="MFS general substrate transporter like domains"/>
    <property type="match status" value="1"/>
</dbReference>
<evidence type="ECO:0000259" key="6">
    <source>
        <dbReference type="PROSITE" id="PS50850"/>
    </source>
</evidence>
<dbReference type="GO" id="GO:0016020">
    <property type="term" value="C:membrane"/>
    <property type="evidence" value="ECO:0007669"/>
    <property type="project" value="UniProtKB-SubCell"/>
</dbReference>
<evidence type="ECO:0000256" key="3">
    <source>
        <dbReference type="ARBA" id="ARBA00022989"/>
    </source>
</evidence>
<keyword evidence="3 5" id="KW-1133">Transmembrane helix</keyword>
<evidence type="ECO:0000256" key="4">
    <source>
        <dbReference type="ARBA" id="ARBA00023136"/>
    </source>
</evidence>
<feature type="transmembrane region" description="Helical" evidence="5">
    <location>
        <begin position="209"/>
        <end position="230"/>
    </location>
</feature>
<gene>
    <name evidence="7" type="ORF">CAUJ_LOCUS7221</name>
</gene>
<evidence type="ECO:0000256" key="5">
    <source>
        <dbReference type="SAM" id="Phobius"/>
    </source>
</evidence>
<feature type="transmembrane region" description="Helical" evidence="5">
    <location>
        <begin position="409"/>
        <end position="428"/>
    </location>
</feature>
<dbReference type="EMBL" id="CAJGYM010000020">
    <property type="protein sequence ID" value="CAD6191302.1"/>
    <property type="molecule type" value="Genomic_DNA"/>
</dbReference>
<proteinExistence type="predicted"/>
<dbReference type="Pfam" id="PF07690">
    <property type="entry name" value="MFS_1"/>
    <property type="match status" value="1"/>
</dbReference>
<keyword evidence="8" id="KW-1185">Reference proteome</keyword>
<evidence type="ECO:0000256" key="1">
    <source>
        <dbReference type="ARBA" id="ARBA00004141"/>
    </source>
</evidence>
<dbReference type="GO" id="GO:0022857">
    <property type="term" value="F:transmembrane transporter activity"/>
    <property type="evidence" value="ECO:0007669"/>
    <property type="project" value="InterPro"/>
</dbReference>
<evidence type="ECO:0000313" key="8">
    <source>
        <dbReference type="Proteomes" id="UP000835052"/>
    </source>
</evidence>
<organism evidence="7 8">
    <name type="scientific">Caenorhabditis auriculariae</name>
    <dbReference type="NCBI Taxonomy" id="2777116"/>
    <lineage>
        <taxon>Eukaryota</taxon>
        <taxon>Metazoa</taxon>
        <taxon>Ecdysozoa</taxon>
        <taxon>Nematoda</taxon>
        <taxon>Chromadorea</taxon>
        <taxon>Rhabditida</taxon>
        <taxon>Rhabditina</taxon>
        <taxon>Rhabditomorpha</taxon>
        <taxon>Rhabditoidea</taxon>
        <taxon>Rhabditidae</taxon>
        <taxon>Peloderinae</taxon>
        <taxon>Caenorhabditis</taxon>
    </lineage>
</organism>
<feature type="transmembrane region" description="Helical" evidence="5">
    <location>
        <begin position="373"/>
        <end position="397"/>
    </location>
</feature>
<keyword evidence="4 5" id="KW-0472">Membrane</keyword>
<dbReference type="PANTHER" id="PTHR24064">
    <property type="entry name" value="SOLUTE CARRIER FAMILY 22 MEMBER"/>
    <property type="match status" value="1"/>
</dbReference>
<feature type="transmembrane region" description="Helical" evidence="5">
    <location>
        <begin position="174"/>
        <end position="197"/>
    </location>
</feature>
<dbReference type="InterPro" id="IPR020846">
    <property type="entry name" value="MFS_dom"/>
</dbReference>
<keyword evidence="2 5" id="KW-0812">Transmembrane</keyword>
<dbReference type="OrthoDB" id="5141738at2759"/>
<feature type="transmembrane region" description="Helical" evidence="5">
    <location>
        <begin position="34"/>
        <end position="54"/>
    </location>
</feature>
<protein>
    <recommendedName>
        <fullName evidence="6">Major facilitator superfamily (MFS) profile domain-containing protein</fullName>
    </recommendedName>
</protein>
<feature type="transmembrane region" description="Helical" evidence="5">
    <location>
        <begin position="319"/>
        <end position="337"/>
    </location>
</feature>
<name>A0A8S1H810_9PELO</name>
<dbReference type="PROSITE" id="PS50850">
    <property type="entry name" value="MFS"/>
    <property type="match status" value="1"/>
</dbReference>